<dbReference type="AlphaFoldDB" id="A0A399EH00"/>
<dbReference type="EMBL" id="QWKZ01000081">
    <property type="protein sequence ID" value="RIH83415.1"/>
    <property type="molecule type" value="Genomic_DNA"/>
</dbReference>
<dbReference type="Proteomes" id="UP000265800">
    <property type="component" value="Unassembled WGS sequence"/>
</dbReference>
<dbReference type="PANTHER" id="PTHR45641">
    <property type="entry name" value="TETRATRICOPEPTIDE REPEAT PROTEIN (AFU_ORTHOLOGUE AFUA_6G03870)"/>
    <property type="match status" value="1"/>
</dbReference>
<reference evidence="4 5" key="1">
    <citation type="submission" date="2018-08" db="EMBL/GenBank/DDBJ databases">
        <title>Meiothermus luteus KCTC 52599 genome sequencing project.</title>
        <authorList>
            <person name="Da Costa M.S."/>
            <person name="Albuquerque L."/>
            <person name="Raposo P."/>
            <person name="Froufe H.J.C."/>
            <person name="Barroso C.S."/>
            <person name="Egas C."/>
        </authorList>
    </citation>
    <scope>NUCLEOTIDE SEQUENCE [LARGE SCALE GENOMIC DNA]</scope>
    <source>
        <strain evidence="4 5">KCTC 52599</strain>
    </source>
</reference>
<feature type="repeat" description="TPR" evidence="3">
    <location>
        <begin position="488"/>
        <end position="521"/>
    </location>
</feature>
<dbReference type="OrthoDB" id="30362at2"/>
<dbReference type="RefSeq" id="WP_119360747.1">
    <property type="nucleotide sequence ID" value="NZ_QWKZ01000081.1"/>
</dbReference>
<name>A0A399EH00_9DEIN</name>
<evidence type="ECO:0000256" key="1">
    <source>
        <dbReference type="ARBA" id="ARBA00022737"/>
    </source>
</evidence>
<keyword evidence="1" id="KW-0677">Repeat</keyword>
<evidence type="ECO:0000256" key="2">
    <source>
        <dbReference type="ARBA" id="ARBA00022803"/>
    </source>
</evidence>
<dbReference type="SUPFAM" id="SSF48452">
    <property type="entry name" value="TPR-like"/>
    <property type="match status" value="2"/>
</dbReference>
<evidence type="ECO:0000313" key="5">
    <source>
        <dbReference type="Proteomes" id="UP000265800"/>
    </source>
</evidence>
<dbReference type="InterPro" id="IPR019734">
    <property type="entry name" value="TPR_rpt"/>
</dbReference>
<dbReference type="Pfam" id="PF13424">
    <property type="entry name" value="TPR_12"/>
    <property type="match status" value="1"/>
</dbReference>
<dbReference type="PROSITE" id="PS50005">
    <property type="entry name" value="TPR"/>
    <property type="match status" value="1"/>
</dbReference>
<dbReference type="InterPro" id="IPR011990">
    <property type="entry name" value="TPR-like_helical_dom_sf"/>
</dbReference>
<organism evidence="4 5">
    <name type="scientific">Meiothermus luteus</name>
    <dbReference type="NCBI Taxonomy" id="2026184"/>
    <lineage>
        <taxon>Bacteria</taxon>
        <taxon>Thermotogati</taxon>
        <taxon>Deinococcota</taxon>
        <taxon>Deinococci</taxon>
        <taxon>Thermales</taxon>
        <taxon>Thermaceae</taxon>
        <taxon>Meiothermus</taxon>
    </lineage>
</organism>
<dbReference type="SMART" id="SM00028">
    <property type="entry name" value="TPR"/>
    <property type="match status" value="6"/>
</dbReference>
<keyword evidence="5" id="KW-1185">Reference proteome</keyword>
<evidence type="ECO:0000313" key="4">
    <source>
        <dbReference type="EMBL" id="RIH83415.1"/>
    </source>
</evidence>
<proteinExistence type="predicted"/>
<sequence>MLRTLGGLALEGSPFRRNKPLLLVAYLAIEGPQPRRRLAEMFWPGAQDGLNSLSVALNQLRPLGLVEGGEVLRAQVSTDLEALYRAVRLGDLGEVRRLYQGAFLEGVELPLGEELGEWVWDLREKVALEVYQAFSRQARAHFALGFLEEGRALLEEALGLGGVRWAVEGQETPPPASDPLPREARRAYWAFFHLPGRAGEVLSLEPWALERLYAEGLLGAGGQALPLVGLEGSKGLPLEAQEVALELARGLPLREALPFYRLARPLWGEEDRRRAGQAILAEVRRLLSEDPQRAYHLLEGLPREPQACLLRARALERMGRYVEALEELEEGGSEGPEAAALRGALLFRLGRVEEARALAAQAAEGSAWAQGEALNLQGLLAFSEGRFQEAAALFARSAVRFLAGGEAGRQVDALNNRAVALLEAGSPEAEEVLGEALRAAGEVPLLRARVLLNFGVVREKQGRVEEAEGLYQESLEAARRAGSLEALGRAWNNLGALYHRQGQRARAEAAYREALRSAREGREWVLTAAVLANLAELQNDPESLREAIALLKEARYTVLAERYQSRLGSFRPR</sequence>
<gene>
    <name evidence="4" type="ORF">Mlute_02203</name>
</gene>
<protein>
    <submittedName>
        <fullName evidence="4">Tetratricopeptide repeat protein</fullName>
    </submittedName>
</protein>
<evidence type="ECO:0000256" key="3">
    <source>
        <dbReference type="PROSITE-ProRule" id="PRU00339"/>
    </source>
</evidence>
<keyword evidence="2 3" id="KW-0802">TPR repeat</keyword>
<dbReference type="PANTHER" id="PTHR45641:SF19">
    <property type="entry name" value="NEPHROCYSTIN-3"/>
    <property type="match status" value="1"/>
</dbReference>
<comment type="caution">
    <text evidence="4">The sequence shown here is derived from an EMBL/GenBank/DDBJ whole genome shotgun (WGS) entry which is preliminary data.</text>
</comment>
<accession>A0A399EH00</accession>
<dbReference type="Gene3D" id="1.25.40.10">
    <property type="entry name" value="Tetratricopeptide repeat domain"/>
    <property type="match status" value="2"/>
</dbReference>
<dbReference type="Pfam" id="PF13432">
    <property type="entry name" value="TPR_16"/>
    <property type="match status" value="1"/>
</dbReference>